<proteinExistence type="inferred from homology"/>
<evidence type="ECO:0000256" key="2">
    <source>
        <dbReference type="ARBA" id="ARBA00006702"/>
    </source>
</evidence>
<dbReference type="KEGG" id="tbl:TBLA_0F03130"/>
<evidence type="ECO:0000256" key="10">
    <source>
        <dbReference type="SAM" id="MobiDB-lite"/>
    </source>
</evidence>
<keyword evidence="6" id="KW-0460">Magnesium</keyword>
<evidence type="ECO:0000256" key="6">
    <source>
        <dbReference type="ARBA" id="ARBA00022842"/>
    </source>
</evidence>
<reference evidence="12 13" key="1">
    <citation type="journal article" date="2011" name="Proc. Natl. Acad. Sci. U.S.A.">
        <title>Evolutionary erosion of yeast sex chromosomes by mating-type switching accidents.</title>
        <authorList>
            <person name="Gordon J.L."/>
            <person name="Armisen D."/>
            <person name="Proux-Wera E."/>
            <person name="Oheigeartaigh S.S."/>
            <person name="Byrne K.P."/>
            <person name="Wolfe K.H."/>
        </authorList>
    </citation>
    <scope>NUCLEOTIDE SEQUENCE [LARGE SCALE GENOMIC DNA]</scope>
    <source>
        <strain evidence="13">ATCC 34711 / CBS 6284 / DSM 70876 / NBRC 10599 / NRRL Y-10934 / UCD 77-7</strain>
    </source>
</reference>
<dbReference type="CDD" id="cd00143">
    <property type="entry name" value="PP2Cc"/>
    <property type="match status" value="1"/>
</dbReference>
<dbReference type="eggNOG" id="KOG0698">
    <property type="taxonomic scope" value="Eukaryota"/>
</dbReference>
<dbReference type="PROSITE" id="PS51746">
    <property type="entry name" value="PPM_2"/>
    <property type="match status" value="1"/>
</dbReference>
<gene>
    <name evidence="12" type="primary">TBLA0F03130</name>
    <name evidence="12" type="ORF">TBLA_0F03130</name>
</gene>
<dbReference type="EMBL" id="HE806321">
    <property type="protein sequence ID" value="CCH61852.1"/>
    <property type="molecule type" value="Genomic_DNA"/>
</dbReference>
<organism evidence="12 13">
    <name type="scientific">Henningerozyma blattae (strain ATCC 34711 / CBS 6284 / DSM 70876 / NBRC 10599 / NRRL Y-10934 / UCD 77-7)</name>
    <name type="common">Yeast</name>
    <name type="synonym">Tetrapisispora blattae</name>
    <dbReference type="NCBI Taxonomy" id="1071380"/>
    <lineage>
        <taxon>Eukaryota</taxon>
        <taxon>Fungi</taxon>
        <taxon>Dikarya</taxon>
        <taxon>Ascomycota</taxon>
        <taxon>Saccharomycotina</taxon>
        <taxon>Saccharomycetes</taxon>
        <taxon>Saccharomycetales</taxon>
        <taxon>Saccharomycetaceae</taxon>
        <taxon>Henningerozyma</taxon>
    </lineage>
</organism>
<evidence type="ECO:0000256" key="1">
    <source>
        <dbReference type="ARBA" id="ARBA00001936"/>
    </source>
</evidence>
<dbReference type="FunCoup" id="I2H650">
    <property type="interactions" value="171"/>
</dbReference>
<evidence type="ECO:0000256" key="5">
    <source>
        <dbReference type="ARBA" id="ARBA00022801"/>
    </source>
</evidence>
<dbReference type="EC" id="3.1.3.16" evidence="3"/>
<keyword evidence="4" id="KW-0479">Metal-binding</keyword>
<dbReference type="HOGENOM" id="CLU_013173_4_2_1"/>
<dbReference type="PANTHER" id="PTHR13832:SF803">
    <property type="entry name" value="PROTEIN PHOSPHATASE 1G"/>
    <property type="match status" value="1"/>
</dbReference>
<feature type="domain" description="PPM-type phosphatase" evidence="11">
    <location>
        <begin position="25"/>
        <end position="397"/>
    </location>
</feature>
<dbReference type="InterPro" id="IPR015655">
    <property type="entry name" value="PP2C"/>
</dbReference>
<comment type="cofactor">
    <cofactor evidence="1">
        <name>Mn(2+)</name>
        <dbReference type="ChEBI" id="CHEBI:29035"/>
    </cofactor>
</comment>
<dbReference type="GeneID" id="14496961"/>
<evidence type="ECO:0000256" key="4">
    <source>
        <dbReference type="ARBA" id="ARBA00022723"/>
    </source>
</evidence>
<dbReference type="InParanoid" id="I2H650"/>
<keyword evidence="13" id="KW-1185">Reference proteome</keyword>
<accession>I2H650</accession>
<sequence length="422" mass="47077">MGQLLSHPLTEKTIIQDNDPHSRFNVTTGSMQGYRLTQEDSHFVYSSPNTHVTLYDPFHMKYVTYPISIFAVCDGHGGPECSTFIASKHADSSSHNTSAKNSDLPQQIPSLARCIIYSLENHKYGAITNGPSITKSNSNNSTTETNNLSDSNTLQPSSKRQFATIQGLVAQCIKDAFHLQDKAFYRYHSNSQCGSTAIVSVIIDHTHLFVANIGDSRCILSTKNKGIKPLSFDHKPQHIGELLRINDNGGTVSLGRVGGVLALSRAFGDFQFKKNVDLHVKSSKFKNNTSNTAQPIPKLGFRNNQRITPYQEAQVSCEPDILTHEINYNKDEFLVLACDGIWDVYNNKQLIQFIKYHLTIGLKFDSVITKLLDHGISKADANTGVGFDNMTCMIVTLNKKNESINDWYSRIKSRLEKERGIV</sequence>
<evidence type="ECO:0000313" key="13">
    <source>
        <dbReference type="Proteomes" id="UP000002866"/>
    </source>
</evidence>
<evidence type="ECO:0000313" key="12">
    <source>
        <dbReference type="EMBL" id="CCH61852.1"/>
    </source>
</evidence>
<name>I2H650_HENB6</name>
<dbReference type="GO" id="GO:0004722">
    <property type="term" value="F:protein serine/threonine phosphatase activity"/>
    <property type="evidence" value="ECO:0007669"/>
    <property type="project" value="UniProtKB-EC"/>
</dbReference>
<dbReference type="OrthoDB" id="10264738at2759"/>
<evidence type="ECO:0000256" key="9">
    <source>
        <dbReference type="RuleBase" id="RU003465"/>
    </source>
</evidence>
<dbReference type="InterPro" id="IPR036457">
    <property type="entry name" value="PPM-type-like_dom_sf"/>
</dbReference>
<dbReference type="Pfam" id="PF00481">
    <property type="entry name" value="PP2C"/>
    <property type="match status" value="1"/>
</dbReference>
<dbReference type="InterPro" id="IPR001932">
    <property type="entry name" value="PPM-type_phosphatase-like_dom"/>
</dbReference>
<comment type="similarity">
    <text evidence="2 9">Belongs to the PP2C family.</text>
</comment>
<dbReference type="RefSeq" id="XP_004181371.1">
    <property type="nucleotide sequence ID" value="XM_004181323.1"/>
</dbReference>
<dbReference type="PROSITE" id="PS01032">
    <property type="entry name" value="PPM_1"/>
    <property type="match status" value="1"/>
</dbReference>
<dbReference type="PANTHER" id="PTHR13832">
    <property type="entry name" value="PROTEIN PHOSPHATASE 2C"/>
    <property type="match status" value="1"/>
</dbReference>
<dbReference type="Proteomes" id="UP000002866">
    <property type="component" value="Chromosome 6"/>
</dbReference>
<dbReference type="GO" id="GO:0046872">
    <property type="term" value="F:metal ion binding"/>
    <property type="evidence" value="ECO:0007669"/>
    <property type="project" value="UniProtKB-KW"/>
</dbReference>
<evidence type="ECO:0000259" key="11">
    <source>
        <dbReference type="PROSITE" id="PS51746"/>
    </source>
</evidence>
<dbReference type="Gene3D" id="3.60.40.10">
    <property type="entry name" value="PPM-type phosphatase domain"/>
    <property type="match status" value="1"/>
</dbReference>
<keyword evidence="8" id="KW-0464">Manganese</keyword>
<dbReference type="SMART" id="SM00332">
    <property type="entry name" value="PP2Cc"/>
    <property type="match status" value="1"/>
</dbReference>
<keyword evidence="5 9" id="KW-0378">Hydrolase</keyword>
<feature type="compositionally biased region" description="Low complexity" evidence="10">
    <location>
        <begin position="132"/>
        <end position="153"/>
    </location>
</feature>
<dbReference type="AlphaFoldDB" id="I2H650"/>
<evidence type="ECO:0000256" key="3">
    <source>
        <dbReference type="ARBA" id="ARBA00013081"/>
    </source>
</evidence>
<keyword evidence="7 9" id="KW-0904">Protein phosphatase</keyword>
<evidence type="ECO:0000256" key="7">
    <source>
        <dbReference type="ARBA" id="ARBA00022912"/>
    </source>
</evidence>
<protein>
    <recommendedName>
        <fullName evidence="3">protein-serine/threonine phosphatase</fullName>
        <ecNumber evidence="3">3.1.3.16</ecNumber>
    </recommendedName>
</protein>
<dbReference type="InterPro" id="IPR000222">
    <property type="entry name" value="PP2C_BS"/>
</dbReference>
<feature type="region of interest" description="Disordered" evidence="10">
    <location>
        <begin position="130"/>
        <end position="156"/>
    </location>
</feature>
<evidence type="ECO:0000256" key="8">
    <source>
        <dbReference type="ARBA" id="ARBA00023211"/>
    </source>
</evidence>
<dbReference type="SUPFAM" id="SSF81606">
    <property type="entry name" value="PP2C-like"/>
    <property type="match status" value="1"/>
</dbReference>
<dbReference type="STRING" id="1071380.I2H650"/>